<reference evidence="2 3" key="1">
    <citation type="journal article" date="2016" name="Nat. Commun.">
        <title>Ectomycorrhizal ecology is imprinted in the genome of the dominant symbiotic fungus Cenococcum geophilum.</title>
        <authorList>
            <consortium name="DOE Joint Genome Institute"/>
            <person name="Peter M."/>
            <person name="Kohler A."/>
            <person name="Ohm R.A."/>
            <person name="Kuo A."/>
            <person name="Krutzmann J."/>
            <person name="Morin E."/>
            <person name="Arend M."/>
            <person name="Barry K.W."/>
            <person name="Binder M."/>
            <person name="Choi C."/>
            <person name="Clum A."/>
            <person name="Copeland A."/>
            <person name="Grisel N."/>
            <person name="Haridas S."/>
            <person name="Kipfer T."/>
            <person name="LaButti K."/>
            <person name="Lindquist E."/>
            <person name="Lipzen A."/>
            <person name="Maire R."/>
            <person name="Meier B."/>
            <person name="Mihaltcheva S."/>
            <person name="Molinier V."/>
            <person name="Murat C."/>
            <person name="Poggeler S."/>
            <person name="Quandt C.A."/>
            <person name="Sperisen C."/>
            <person name="Tritt A."/>
            <person name="Tisserant E."/>
            <person name="Crous P.W."/>
            <person name="Henrissat B."/>
            <person name="Nehls U."/>
            <person name="Egli S."/>
            <person name="Spatafora J.W."/>
            <person name="Grigoriev I.V."/>
            <person name="Martin F.M."/>
        </authorList>
    </citation>
    <scope>NUCLEOTIDE SEQUENCE [LARGE SCALE GENOMIC DNA]</scope>
    <source>
        <strain evidence="2 3">CBS 207.34</strain>
    </source>
</reference>
<feature type="transmembrane region" description="Helical" evidence="1">
    <location>
        <begin position="259"/>
        <end position="279"/>
    </location>
</feature>
<dbReference type="PANTHER" id="PTHR35043">
    <property type="entry name" value="TRANSCRIPTION FACTOR DOMAIN-CONTAINING PROTEIN"/>
    <property type="match status" value="1"/>
</dbReference>
<feature type="transmembrane region" description="Helical" evidence="1">
    <location>
        <begin position="291"/>
        <end position="310"/>
    </location>
</feature>
<accession>A0A8E2JML3</accession>
<feature type="transmembrane region" description="Helical" evidence="1">
    <location>
        <begin position="64"/>
        <end position="83"/>
    </location>
</feature>
<keyword evidence="1" id="KW-0472">Membrane</keyword>
<dbReference type="OrthoDB" id="9451547at2759"/>
<keyword evidence="1" id="KW-1133">Transmembrane helix</keyword>
<keyword evidence="1" id="KW-0812">Transmembrane</keyword>
<sequence length="383" mass="43299">MSATNSIEERLGWVSSPDGRGTIDIIWSCILTTFLCVWTVLLLNVPPKDTSLWKFIRKKLKWMAIALFGPEWLTAFAGAQWSIARSAVKQFKAAGIEWTMRQAFFADMGGIRVRLNDDEFPVTSKHMFVLISLGLIKPSSITPEAIDDRSKTDGVAKLVTILQTVWFILQCVARLLQQISITTLELSTIAFVAAAINEAVNWTWSPLERFDDLRPNLLADAWPLLKNWPLLKRKSSQLNHDVQKASFRNDRLPPFEKDWTLISFFIIVSLCFGAVYVAGWNVSLPTYVEQVIWRVCIVTTLSLVVAFWLAEFIVELHLHYLGEKVAENEKVAVTPVKLGLFGAIATVYVLVRLYILVEGFVALRSLPVVAFKTVSWTNFLPHV</sequence>
<evidence type="ECO:0000313" key="2">
    <source>
        <dbReference type="EMBL" id="OCL02642.1"/>
    </source>
</evidence>
<feature type="transmembrane region" description="Helical" evidence="1">
    <location>
        <begin position="25"/>
        <end position="43"/>
    </location>
</feature>
<name>A0A8E2JML3_9PEZI</name>
<dbReference type="PANTHER" id="PTHR35043:SF8">
    <property type="entry name" value="DUF4220 DOMAIN-CONTAINING PROTEIN"/>
    <property type="match status" value="1"/>
</dbReference>
<keyword evidence="3" id="KW-1185">Reference proteome</keyword>
<organism evidence="2 3">
    <name type="scientific">Glonium stellatum</name>
    <dbReference type="NCBI Taxonomy" id="574774"/>
    <lineage>
        <taxon>Eukaryota</taxon>
        <taxon>Fungi</taxon>
        <taxon>Dikarya</taxon>
        <taxon>Ascomycota</taxon>
        <taxon>Pezizomycotina</taxon>
        <taxon>Dothideomycetes</taxon>
        <taxon>Pleosporomycetidae</taxon>
        <taxon>Gloniales</taxon>
        <taxon>Gloniaceae</taxon>
        <taxon>Glonium</taxon>
    </lineage>
</organism>
<feature type="transmembrane region" description="Helical" evidence="1">
    <location>
        <begin position="338"/>
        <end position="357"/>
    </location>
</feature>
<protein>
    <submittedName>
        <fullName evidence="2">Uncharacterized protein</fullName>
    </submittedName>
</protein>
<gene>
    <name evidence="2" type="ORF">AOQ84DRAFT_422230</name>
</gene>
<evidence type="ECO:0000256" key="1">
    <source>
        <dbReference type="SAM" id="Phobius"/>
    </source>
</evidence>
<dbReference type="EMBL" id="KV750920">
    <property type="protein sequence ID" value="OCL02642.1"/>
    <property type="molecule type" value="Genomic_DNA"/>
</dbReference>
<dbReference type="AlphaFoldDB" id="A0A8E2JML3"/>
<proteinExistence type="predicted"/>
<dbReference type="Proteomes" id="UP000250140">
    <property type="component" value="Unassembled WGS sequence"/>
</dbReference>
<evidence type="ECO:0000313" key="3">
    <source>
        <dbReference type="Proteomes" id="UP000250140"/>
    </source>
</evidence>